<evidence type="ECO:0000256" key="3">
    <source>
        <dbReference type="SAM" id="MobiDB-lite"/>
    </source>
</evidence>
<evidence type="ECO:0000256" key="1">
    <source>
        <dbReference type="ARBA" id="ARBA00023125"/>
    </source>
</evidence>
<evidence type="ECO:0000313" key="4">
    <source>
        <dbReference type="EMBL" id="RMI43323.1"/>
    </source>
</evidence>
<dbReference type="SUPFAM" id="SSF47823">
    <property type="entry name" value="lambda integrase-like, N-terminal domain"/>
    <property type="match status" value="1"/>
</dbReference>
<comment type="caution">
    <text evidence="4">The sequence shown here is derived from an EMBL/GenBank/DDBJ whole genome shotgun (WGS) entry which is preliminary data.</text>
</comment>
<dbReference type="AlphaFoldDB" id="A0A3M2M3D7"/>
<sequence>MTLLPATSSTDSSSALVGGVVASIPVDPSPAARGVAGGERPREELSAGAAERIRESLASSTRTVYEREWAGWVRWCYLTGHQPLPASAEALANYLDHLSRQPTRRGTPPAPGTLDKVLGALQAVHKLAGAPADTRLARLVLRTYRREHAKARRAESLPVRRQSLPIGDRLVGVLIASLLKAEEEQALPAVRVRRDQCALLHSKTDQDADGSIHHLPNRSNAATCPVRVTRAWIAALDKQRITSGPLLRGVDRSGRIAGTAEYAGPKHVGRLSDQALNDLLRTALDLADKDESNGFVLADPRRYSWHGLRAGFATTAARNNTAPETIARHVRWTSVATVMRYWRDGDDQVNTPVAKFDL</sequence>
<dbReference type="PANTHER" id="PTHR34605:SF3">
    <property type="entry name" value="P CELL-TYPE AGGLUTINATION PROTEIN MAP4-LIKE-RELATED"/>
    <property type="match status" value="1"/>
</dbReference>
<keyword evidence="5" id="KW-1185">Reference proteome</keyword>
<dbReference type="InterPro" id="IPR011010">
    <property type="entry name" value="DNA_brk_join_enz"/>
</dbReference>
<organism evidence="4 5">
    <name type="scientific">Actinomadura harenae</name>
    <dbReference type="NCBI Taxonomy" id="2483351"/>
    <lineage>
        <taxon>Bacteria</taxon>
        <taxon>Bacillati</taxon>
        <taxon>Actinomycetota</taxon>
        <taxon>Actinomycetes</taxon>
        <taxon>Streptosporangiales</taxon>
        <taxon>Thermomonosporaceae</taxon>
        <taxon>Actinomadura</taxon>
    </lineage>
</organism>
<accession>A0A3M2M3D7</accession>
<dbReference type="Gene3D" id="1.10.150.130">
    <property type="match status" value="1"/>
</dbReference>
<dbReference type="GO" id="GO:0006310">
    <property type="term" value="P:DNA recombination"/>
    <property type="evidence" value="ECO:0007669"/>
    <property type="project" value="UniProtKB-KW"/>
</dbReference>
<dbReference type="EMBL" id="RFFG01000026">
    <property type="protein sequence ID" value="RMI43323.1"/>
    <property type="molecule type" value="Genomic_DNA"/>
</dbReference>
<dbReference type="Gene3D" id="1.10.443.10">
    <property type="entry name" value="Intergrase catalytic core"/>
    <property type="match status" value="1"/>
</dbReference>
<reference evidence="4 5" key="1">
    <citation type="submission" date="2018-10" db="EMBL/GenBank/DDBJ databases">
        <title>Isolation from soil.</title>
        <authorList>
            <person name="Hu J."/>
        </authorList>
    </citation>
    <scope>NUCLEOTIDE SEQUENCE [LARGE SCALE GENOMIC DNA]</scope>
    <source>
        <strain evidence="4 5">NEAU-Ht49</strain>
    </source>
</reference>
<proteinExistence type="predicted"/>
<feature type="region of interest" description="Disordered" evidence="3">
    <location>
        <begin position="27"/>
        <end position="47"/>
    </location>
</feature>
<keyword evidence="1" id="KW-0238">DNA-binding</keyword>
<dbReference type="GO" id="GO:0003677">
    <property type="term" value="F:DNA binding"/>
    <property type="evidence" value="ECO:0007669"/>
    <property type="project" value="UniProtKB-KW"/>
</dbReference>
<protein>
    <recommendedName>
        <fullName evidence="6">Integrase</fullName>
    </recommendedName>
</protein>
<dbReference type="SUPFAM" id="SSF56349">
    <property type="entry name" value="DNA breaking-rejoining enzymes"/>
    <property type="match status" value="1"/>
</dbReference>
<keyword evidence="2" id="KW-0233">DNA recombination</keyword>
<name>A0A3M2M3D7_9ACTN</name>
<evidence type="ECO:0008006" key="6">
    <source>
        <dbReference type="Google" id="ProtNLM"/>
    </source>
</evidence>
<dbReference type="InterPro" id="IPR013762">
    <property type="entry name" value="Integrase-like_cat_sf"/>
</dbReference>
<gene>
    <name evidence="4" type="ORF">EBO15_16720</name>
</gene>
<dbReference type="PANTHER" id="PTHR34605">
    <property type="entry name" value="PHAGE_INTEGRASE DOMAIN-CONTAINING PROTEIN"/>
    <property type="match status" value="1"/>
</dbReference>
<dbReference type="GO" id="GO:0015074">
    <property type="term" value="P:DNA integration"/>
    <property type="evidence" value="ECO:0007669"/>
    <property type="project" value="InterPro"/>
</dbReference>
<dbReference type="Proteomes" id="UP000282674">
    <property type="component" value="Unassembled WGS sequence"/>
</dbReference>
<dbReference type="InterPro" id="IPR010998">
    <property type="entry name" value="Integrase_recombinase_N"/>
</dbReference>
<dbReference type="InterPro" id="IPR052925">
    <property type="entry name" value="Phage_Integrase-like_Recomb"/>
</dbReference>
<evidence type="ECO:0000313" key="5">
    <source>
        <dbReference type="Proteomes" id="UP000282674"/>
    </source>
</evidence>
<evidence type="ECO:0000256" key="2">
    <source>
        <dbReference type="ARBA" id="ARBA00023172"/>
    </source>
</evidence>